<reference evidence="2 3" key="1">
    <citation type="submission" date="2018-10" db="EMBL/GenBank/DDBJ databases">
        <title>Sequencing the genomes of 1000 actinobacteria strains.</title>
        <authorList>
            <person name="Klenk H.-P."/>
        </authorList>
    </citation>
    <scope>NUCLEOTIDE SEQUENCE [LARGE SCALE GENOMIC DNA]</scope>
    <source>
        <strain evidence="2 3">DSM 45175</strain>
    </source>
</reference>
<dbReference type="OrthoDB" id="62003at2"/>
<keyword evidence="1" id="KW-0472">Membrane</keyword>
<feature type="transmembrane region" description="Helical" evidence="1">
    <location>
        <begin position="78"/>
        <end position="97"/>
    </location>
</feature>
<dbReference type="EMBL" id="RBKT01000001">
    <property type="protein sequence ID" value="RKR87314.1"/>
    <property type="molecule type" value="Genomic_DNA"/>
</dbReference>
<dbReference type="Pfam" id="PF06182">
    <property type="entry name" value="ABC2_membrane_6"/>
    <property type="match status" value="1"/>
</dbReference>
<feature type="transmembrane region" description="Helical" evidence="1">
    <location>
        <begin position="196"/>
        <end position="213"/>
    </location>
</feature>
<gene>
    <name evidence="2" type="ORF">BDK92_1589</name>
</gene>
<protein>
    <submittedName>
        <fullName evidence="2">ABC-2 type transport system permease protein</fullName>
    </submittedName>
</protein>
<proteinExistence type="predicted"/>
<evidence type="ECO:0000313" key="3">
    <source>
        <dbReference type="Proteomes" id="UP000277671"/>
    </source>
</evidence>
<keyword evidence="1" id="KW-1133">Transmembrane helix</keyword>
<dbReference type="Proteomes" id="UP000277671">
    <property type="component" value="Unassembled WGS sequence"/>
</dbReference>
<organism evidence="2 3">
    <name type="scientific">Micromonospora pisi</name>
    <dbReference type="NCBI Taxonomy" id="589240"/>
    <lineage>
        <taxon>Bacteria</taxon>
        <taxon>Bacillati</taxon>
        <taxon>Actinomycetota</taxon>
        <taxon>Actinomycetes</taxon>
        <taxon>Micromonosporales</taxon>
        <taxon>Micromonosporaceae</taxon>
        <taxon>Micromonospora</taxon>
    </lineage>
</organism>
<dbReference type="AlphaFoldDB" id="A0A495JG13"/>
<dbReference type="InterPro" id="IPR010390">
    <property type="entry name" value="ABC-2_transporter-like"/>
</dbReference>
<dbReference type="RefSeq" id="WP_121161797.1">
    <property type="nucleotide sequence ID" value="NZ_RBKT01000001.1"/>
</dbReference>
<evidence type="ECO:0000313" key="2">
    <source>
        <dbReference type="EMBL" id="RKR87314.1"/>
    </source>
</evidence>
<evidence type="ECO:0000256" key="1">
    <source>
        <dbReference type="SAM" id="Phobius"/>
    </source>
</evidence>
<feature type="transmembrane region" description="Helical" evidence="1">
    <location>
        <begin position="42"/>
        <end position="66"/>
    </location>
</feature>
<feature type="transmembrane region" description="Helical" evidence="1">
    <location>
        <begin position="163"/>
        <end position="190"/>
    </location>
</feature>
<name>A0A495JG13_9ACTN</name>
<keyword evidence="1" id="KW-0812">Transmembrane</keyword>
<feature type="transmembrane region" description="Helical" evidence="1">
    <location>
        <begin position="250"/>
        <end position="271"/>
    </location>
</feature>
<keyword evidence="3" id="KW-1185">Reference proteome</keyword>
<dbReference type="PANTHER" id="PTHR36832:SF2">
    <property type="entry name" value="INTEGRAL MEMBRANE PROTEIN"/>
    <property type="match status" value="1"/>
</dbReference>
<accession>A0A495JG13</accession>
<comment type="caution">
    <text evidence="2">The sequence shown here is derived from an EMBL/GenBank/DDBJ whole genome shotgun (WGS) entry which is preliminary data.</text>
</comment>
<sequence>MGSVTATVPPLIGRNIIPWFRTFTAITGSGYRRYSTYRQATFAGAFTNIVFGFLHCYVFLAVATGAGGLAGGYDTRQLATFVWVGQGLLAVVGLWGWSELADRIRTGDVASDLLRPVSPVVSYLATDLGRAAHAVLTRFVPPVLTGPIFFDVYLPTRWPTVPLFLLSMVLAVVLSFSCRYLVNATVYWLADVRGPMLLWTLCSGILAGLYFPLRFLPDWAFVTIWLATPFPSMMQTPLDVLVERDGAPVQAGLVGLQLCWVGAALFACAVVQRRAERRLVVQGG</sequence>
<dbReference type="PANTHER" id="PTHR36832">
    <property type="entry name" value="SLR1174 PROTEIN-RELATED"/>
    <property type="match status" value="1"/>
</dbReference>